<dbReference type="InterPro" id="IPR023393">
    <property type="entry name" value="START-like_dom_sf"/>
</dbReference>
<keyword evidence="3" id="KW-1185">Reference proteome</keyword>
<dbReference type="Proteomes" id="UP000243515">
    <property type="component" value="Unassembled WGS sequence"/>
</dbReference>
<dbReference type="Gene3D" id="3.30.530.20">
    <property type="match status" value="2"/>
</dbReference>
<organism evidence="2 3">
    <name type="scientific">Elaphomyces granulatus</name>
    <dbReference type="NCBI Taxonomy" id="519963"/>
    <lineage>
        <taxon>Eukaryota</taxon>
        <taxon>Fungi</taxon>
        <taxon>Dikarya</taxon>
        <taxon>Ascomycota</taxon>
        <taxon>Pezizomycotina</taxon>
        <taxon>Eurotiomycetes</taxon>
        <taxon>Eurotiomycetidae</taxon>
        <taxon>Eurotiales</taxon>
        <taxon>Elaphomycetaceae</taxon>
        <taxon>Elaphomyces</taxon>
    </lineage>
</organism>
<sequence>MENKEFRRQSTPNVHISQAVLVIGSSTSISGTDPKAVWDTLINTSTWSQWNSFCPRVTIREQPTAVDSNNASAVTPLSPVLQLGTRMTFHVDMDSSTPSYSAKKRNGSDDTGDQIKRKLRPTSFVVTVFEPPDPSSKEPGRIAWAADPTGPGGFPPWLHAAERVHEIYKAEEEEGAETEQDGRTPCERTARMTTKVRNWELQAGWLAYVVRWLFGQVLQRKFEIWVEDLKTFMEEQAEVEGPA</sequence>
<feature type="region of interest" description="Disordered" evidence="1">
    <location>
        <begin position="92"/>
        <end position="117"/>
    </location>
</feature>
<comment type="caution">
    <text evidence="2">The sequence shown here is derived from an EMBL/GenBank/DDBJ whole genome shotgun (WGS) entry which is preliminary data.</text>
</comment>
<dbReference type="CDD" id="cd07822">
    <property type="entry name" value="SRPBCC_4"/>
    <property type="match status" value="1"/>
</dbReference>
<evidence type="ECO:0000313" key="2">
    <source>
        <dbReference type="EMBL" id="OXV05200.1"/>
    </source>
</evidence>
<dbReference type="EMBL" id="NPHW01007410">
    <property type="protein sequence ID" value="OXV05200.1"/>
    <property type="molecule type" value="Genomic_DNA"/>
</dbReference>
<evidence type="ECO:0008006" key="4">
    <source>
        <dbReference type="Google" id="ProtNLM"/>
    </source>
</evidence>
<evidence type="ECO:0000256" key="1">
    <source>
        <dbReference type="SAM" id="MobiDB-lite"/>
    </source>
</evidence>
<accession>A0A232LM13</accession>
<proteinExistence type="predicted"/>
<dbReference type="OrthoDB" id="509124at2759"/>
<evidence type="ECO:0000313" key="3">
    <source>
        <dbReference type="Proteomes" id="UP000243515"/>
    </source>
</evidence>
<reference evidence="2 3" key="1">
    <citation type="journal article" date="2015" name="Environ. Microbiol.">
        <title>Metagenome sequence of Elaphomyces granulatus from sporocarp tissue reveals Ascomycota ectomycorrhizal fingerprints of genome expansion and a Proteobacteria-rich microbiome.</title>
        <authorList>
            <person name="Quandt C.A."/>
            <person name="Kohler A."/>
            <person name="Hesse C.N."/>
            <person name="Sharpton T.J."/>
            <person name="Martin F."/>
            <person name="Spatafora J.W."/>
        </authorList>
    </citation>
    <scope>NUCLEOTIDE SEQUENCE [LARGE SCALE GENOMIC DNA]</scope>
    <source>
        <strain evidence="2 3">OSC145934</strain>
    </source>
</reference>
<dbReference type="AlphaFoldDB" id="A0A232LM13"/>
<gene>
    <name evidence="2" type="ORF">Egran_07032</name>
</gene>
<protein>
    <recommendedName>
        <fullName evidence="4">Coenzyme Q-binding protein COQ10 START domain-containing protein</fullName>
    </recommendedName>
</protein>
<name>A0A232LM13_9EURO</name>